<gene>
    <name evidence="1" type="ORF">DERYTH_LOCUS1741</name>
</gene>
<keyword evidence="2" id="KW-1185">Reference proteome</keyword>
<dbReference type="Proteomes" id="UP000789405">
    <property type="component" value="Unassembled WGS sequence"/>
</dbReference>
<dbReference type="EMBL" id="CAJVPY010000505">
    <property type="protein sequence ID" value="CAG8477119.1"/>
    <property type="molecule type" value="Genomic_DNA"/>
</dbReference>
<evidence type="ECO:0000313" key="1">
    <source>
        <dbReference type="EMBL" id="CAG8477119.1"/>
    </source>
</evidence>
<protein>
    <submittedName>
        <fullName evidence="1">6925_t:CDS:1</fullName>
    </submittedName>
</protein>
<organism evidence="1 2">
    <name type="scientific">Dentiscutata erythropus</name>
    <dbReference type="NCBI Taxonomy" id="1348616"/>
    <lineage>
        <taxon>Eukaryota</taxon>
        <taxon>Fungi</taxon>
        <taxon>Fungi incertae sedis</taxon>
        <taxon>Mucoromycota</taxon>
        <taxon>Glomeromycotina</taxon>
        <taxon>Glomeromycetes</taxon>
        <taxon>Diversisporales</taxon>
        <taxon>Gigasporaceae</taxon>
        <taxon>Dentiscutata</taxon>
    </lineage>
</organism>
<dbReference type="AlphaFoldDB" id="A0A9N8W872"/>
<name>A0A9N8W872_9GLOM</name>
<evidence type="ECO:0000313" key="2">
    <source>
        <dbReference type="Proteomes" id="UP000789405"/>
    </source>
</evidence>
<proteinExistence type="predicted"/>
<reference evidence="1" key="1">
    <citation type="submission" date="2021-06" db="EMBL/GenBank/DDBJ databases">
        <authorList>
            <person name="Kallberg Y."/>
            <person name="Tangrot J."/>
            <person name="Rosling A."/>
        </authorList>
    </citation>
    <scope>NUCLEOTIDE SEQUENCE</scope>
    <source>
        <strain evidence="1">MA453B</strain>
    </source>
</reference>
<comment type="caution">
    <text evidence="1">The sequence shown here is derived from an EMBL/GenBank/DDBJ whole genome shotgun (WGS) entry which is preliminary data.</text>
</comment>
<sequence>MRILFVASSNDWVNLSNNSCSCAESILSSFFPGAFAVVGLGSTSMSFGGEGGRLDPCNPRPKTSSLSLLFYCTDADLYNRFCHDYSMPCSLLVDP</sequence>
<accession>A0A9N8W872</accession>